<feature type="region of interest" description="Disordered" evidence="1">
    <location>
        <begin position="1"/>
        <end position="54"/>
    </location>
</feature>
<feature type="compositionally biased region" description="Basic residues" evidence="1">
    <location>
        <begin position="79"/>
        <end position="93"/>
    </location>
</feature>
<sequence length="121" mass="12705">VLDRPPHPDPGHDLRWRRPSDLLPATARGGRADRAPLDGSHPRRADRGGHHALLGDLRGRAAALGPAAVGAHEGAGGARHGRAARRRRRARARAVHDHRDGPGARAHARRAPGLGAALAAL</sequence>
<name>A0A6J4RUC0_9ACTN</name>
<feature type="compositionally biased region" description="Low complexity" evidence="1">
    <location>
        <begin position="111"/>
        <end position="121"/>
    </location>
</feature>
<proteinExistence type="predicted"/>
<dbReference type="EMBL" id="CADCVJ010000174">
    <property type="protein sequence ID" value="CAA9481750.1"/>
    <property type="molecule type" value="Genomic_DNA"/>
</dbReference>
<gene>
    <name evidence="2" type="ORF">AVDCRST_MAG38-2076</name>
</gene>
<organism evidence="2">
    <name type="scientific">uncultured Solirubrobacteraceae bacterium</name>
    <dbReference type="NCBI Taxonomy" id="1162706"/>
    <lineage>
        <taxon>Bacteria</taxon>
        <taxon>Bacillati</taxon>
        <taxon>Actinomycetota</taxon>
        <taxon>Thermoleophilia</taxon>
        <taxon>Solirubrobacterales</taxon>
        <taxon>Solirubrobacteraceae</taxon>
        <taxon>environmental samples</taxon>
    </lineage>
</organism>
<feature type="non-terminal residue" evidence="2">
    <location>
        <position position="1"/>
    </location>
</feature>
<dbReference type="AlphaFoldDB" id="A0A6J4RUC0"/>
<feature type="non-terminal residue" evidence="2">
    <location>
        <position position="121"/>
    </location>
</feature>
<feature type="compositionally biased region" description="Basic and acidic residues" evidence="1">
    <location>
        <begin position="30"/>
        <end position="49"/>
    </location>
</feature>
<evidence type="ECO:0000313" key="2">
    <source>
        <dbReference type="EMBL" id="CAA9481750.1"/>
    </source>
</evidence>
<protein>
    <submittedName>
        <fullName evidence="2">Transcriptional regulator, HxlR family</fullName>
    </submittedName>
</protein>
<evidence type="ECO:0000256" key="1">
    <source>
        <dbReference type="SAM" id="MobiDB-lite"/>
    </source>
</evidence>
<feature type="region of interest" description="Disordered" evidence="1">
    <location>
        <begin position="69"/>
        <end position="121"/>
    </location>
</feature>
<feature type="compositionally biased region" description="Basic and acidic residues" evidence="1">
    <location>
        <begin position="1"/>
        <end position="20"/>
    </location>
</feature>
<accession>A0A6J4RUC0</accession>
<reference evidence="2" key="1">
    <citation type="submission" date="2020-02" db="EMBL/GenBank/DDBJ databases">
        <authorList>
            <person name="Meier V. D."/>
        </authorList>
    </citation>
    <scope>NUCLEOTIDE SEQUENCE</scope>
    <source>
        <strain evidence="2">AVDCRST_MAG38</strain>
    </source>
</reference>